<dbReference type="EMBL" id="CAXAJV020001287">
    <property type="protein sequence ID" value="CAL7936702.1"/>
    <property type="molecule type" value="Genomic_DNA"/>
</dbReference>
<feature type="region of interest" description="Disordered" evidence="1">
    <location>
        <begin position="517"/>
        <end position="586"/>
    </location>
</feature>
<dbReference type="Proteomes" id="UP001642520">
    <property type="component" value="Unassembled WGS sequence"/>
</dbReference>
<sequence>MNQHRRRADNFTDSLNSFQYSELDTDTPCSLSEDSLNEIQSAPDLNKRIDSTQVAPNKQFLDSHNELQLNTMDENSKRDSNYNVNGNKSNVAVVTEPSIPNVLLQQVSPPNCTNKKKHICDISCEDEHVNTKAKIFETVLCSLDNQLNERKEVSKTQPILKRLSEKFIHAPKDFTDKLLTIIEESVINNDDGTDNTSAVDLSRLTTEFRKMCKFIEDESPPKWVSPDSISQCLPSFTSSMNYLKTSNRGKLHSAINTSTPVKPLSGTDIIRKRFFDKISKNGWTGNGDSINTSSNTSFELLEAQCKRLFPEEKESPKPLQRSLSMPSLLSMSQINAVCEQQMASLEVSSITESHNDNSKNLLDKCFAKNSSLNKLQLDKSISKDLNNKSTDIQCENISYSMKKFRKMNEKYEFENERPDTSENCYTTVDPDELGKMLLEDIAAKRKRCLDTARLITKINADSEAMEAQKTLRVSPMFASLNESNSLNNDETKFLNTLISCKDYQMYLQKQKPLFKLLQNSNPSTPETSCKETPKSSLKHEGIKDLEKKLFNANGTRKQRKSTEKKEKTPKPKYFITPGKSPPNKSYRNKKIYFPTMISPVKNTTKSTILKSPHLEGLYRSDYNTVVSPVGMYIRGTNMPLIRNVRPKTNRLFPSPVKHSIKRSPSGSLRQKTPVKNVTKAQEKAPLQLNLSPQTNTPTMEILAIKTPENDSTPKNHFILPKVSYKLPLKVKTIKENKSPKYGTRMKKLLEVAESKVVIQHEGRINSVKRGKTSKSNEVYDINYESGDESIHVEQAANKTNFLHNRRGF</sequence>
<protein>
    <submittedName>
        <fullName evidence="2">Uncharacterized protein</fullName>
    </submittedName>
</protein>
<comment type="caution">
    <text evidence="2">The sequence shown here is derived from an EMBL/GenBank/DDBJ whole genome shotgun (WGS) entry which is preliminary data.</text>
</comment>
<evidence type="ECO:0000256" key="1">
    <source>
        <dbReference type="SAM" id="MobiDB-lite"/>
    </source>
</evidence>
<name>A0ABP1N6V1_XYLVO</name>
<keyword evidence="3" id="KW-1185">Reference proteome</keyword>
<proteinExistence type="predicted"/>
<accession>A0ABP1N6V1</accession>
<gene>
    <name evidence="2" type="ORF">XYLVIOL_LOCUS2333</name>
</gene>
<feature type="compositionally biased region" description="Polar residues" evidence="1">
    <location>
        <begin position="662"/>
        <end position="671"/>
    </location>
</feature>
<feature type="compositionally biased region" description="Basic and acidic residues" evidence="1">
    <location>
        <begin position="528"/>
        <end position="549"/>
    </location>
</feature>
<feature type="compositionally biased region" description="Basic and acidic residues" evidence="1">
    <location>
        <begin position="560"/>
        <end position="569"/>
    </location>
</feature>
<feature type="region of interest" description="Disordered" evidence="1">
    <location>
        <begin position="649"/>
        <end position="671"/>
    </location>
</feature>
<organism evidence="2 3">
    <name type="scientific">Xylocopa violacea</name>
    <name type="common">Violet carpenter bee</name>
    <name type="synonym">Apis violacea</name>
    <dbReference type="NCBI Taxonomy" id="135666"/>
    <lineage>
        <taxon>Eukaryota</taxon>
        <taxon>Metazoa</taxon>
        <taxon>Ecdysozoa</taxon>
        <taxon>Arthropoda</taxon>
        <taxon>Hexapoda</taxon>
        <taxon>Insecta</taxon>
        <taxon>Pterygota</taxon>
        <taxon>Neoptera</taxon>
        <taxon>Endopterygota</taxon>
        <taxon>Hymenoptera</taxon>
        <taxon>Apocrita</taxon>
        <taxon>Aculeata</taxon>
        <taxon>Apoidea</taxon>
        <taxon>Anthophila</taxon>
        <taxon>Apidae</taxon>
        <taxon>Xylocopa</taxon>
        <taxon>Xylocopa</taxon>
    </lineage>
</organism>
<reference evidence="2 3" key="1">
    <citation type="submission" date="2024-08" db="EMBL/GenBank/DDBJ databases">
        <authorList>
            <person name="Will J Nash"/>
            <person name="Angela Man"/>
            <person name="Seanna McTaggart"/>
            <person name="Kendall Baker"/>
            <person name="Tom Barker"/>
            <person name="Leah Catchpole"/>
            <person name="Alex Durrant"/>
            <person name="Karim Gharbi"/>
            <person name="Naomi Irish"/>
            <person name="Gemy Kaithakottil"/>
            <person name="Debby Ku"/>
            <person name="Aaliyah Providence"/>
            <person name="Felix Shaw"/>
            <person name="David Swarbreck"/>
            <person name="Chris Watkins"/>
            <person name="Ann M. McCartney"/>
            <person name="Giulio Formenti"/>
            <person name="Alice Mouton"/>
            <person name="Noel Vella"/>
            <person name="Bjorn M von Reumont"/>
            <person name="Adriana Vella"/>
            <person name="Wilfried Haerty"/>
        </authorList>
    </citation>
    <scope>NUCLEOTIDE SEQUENCE [LARGE SCALE GENOMIC DNA]</scope>
</reference>
<evidence type="ECO:0000313" key="2">
    <source>
        <dbReference type="EMBL" id="CAL7936702.1"/>
    </source>
</evidence>
<evidence type="ECO:0000313" key="3">
    <source>
        <dbReference type="Proteomes" id="UP001642520"/>
    </source>
</evidence>